<dbReference type="AlphaFoldDB" id="A0A848F5Q9"/>
<dbReference type="Pfam" id="PF13466">
    <property type="entry name" value="STAS_2"/>
    <property type="match status" value="1"/>
</dbReference>
<keyword evidence="3" id="KW-1185">Reference proteome</keyword>
<dbReference type="PANTHER" id="PTHR35849">
    <property type="entry name" value="BLR2341 PROTEIN"/>
    <property type="match status" value="1"/>
</dbReference>
<dbReference type="SUPFAM" id="SSF52091">
    <property type="entry name" value="SpoIIaa-like"/>
    <property type="match status" value="1"/>
</dbReference>
<dbReference type="InterPro" id="IPR052746">
    <property type="entry name" value="MlaB_ABC_Transporter"/>
</dbReference>
<dbReference type="Proteomes" id="UP000574067">
    <property type="component" value="Unassembled WGS sequence"/>
</dbReference>
<sequence length="97" mass="10135">MTLPYTLTLATAVQTLRTLEPTLTGSARMELDASALRDFDSAALAVMLQLRRSAQAAGGDLRITGAPRPLVELAQLYGVDEALPGLEEALPVAANAA</sequence>
<dbReference type="CDD" id="cd07043">
    <property type="entry name" value="STAS_anti-anti-sigma_factors"/>
    <property type="match status" value="1"/>
</dbReference>
<evidence type="ECO:0000313" key="3">
    <source>
        <dbReference type="Proteomes" id="UP000574067"/>
    </source>
</evidence>
<dbReference type="InterPro" id="IPR036513">
    <property type="entry name" value="STAS_dom_sf"/>
</dbReference>
<reference evidence="2 3" key="1">
    <citation type="submission" date="2020-04" db="EMBL/GenBank/DDBJ databases">
        <title>Azohydromonas sp. isolated from soil.</title>
        <authorList>
            <person name="Dahal R.H."/>
        </authorList>
    </citation>
    <scope>NUCLEOTIDE SEQUENCE [LARGE SCALE GENOMIC DNA]</scope>
    <source>
        <strain evidence="2 3">G-1-1-14</strain>
    </source>
</reference>
<name>A0A848F5Q9_9BURK</name>
<comment type="caution">
    <text evidence="2">The sequence shown here is derived from an EMBL/GenBank/DDBJ whole genome shotgun (WGS) entry which is preliminary data.</text>
</comment>
<proteinExistence type="predicted"/>
<dbReference type="PROSITE" id="PS50801">
    <property type="entry name" value="STAS"/>
    <property type="match status" value="1"/>
</dbReference>
<accession>A0A848F5Q9</accession>
<dbReference type="Gene3D" id="3.30.750.24">
    <property type="entry name" value="STAS domain"/>
    <property type="match status" value="1"/>
</dbReference>
<evidence type="ECO:0000259" key="1">
    <source>
        <dbReference type="PROSITE" id="PS50801"/>
    </source>
</evidence>
<dbReference type="InterPro" id="IPR002645">
    <property type="entry name" value="STAS_dom"/>
</dbReference>
<dbReference type="PANTHER" id="PTHR35849:SF2">
    <property type="entry name" value="BLR2341 PROTEIN"/>
    <property type="match status" value="1"/>
</dbReference>
<dbReference type="EMBL" id="JABBFW010000001">
    <property type="protein sequence ID" value="NML13441.1"/>
    <property type="molecule type" value="Genomic_DNA"/>
</dbReference>
<evidence type="ECO:0000313" key="2">
    <source>
        <dbReference type="EMBL" id="NML13441.1"/>
    </source>
</evidence>
<dbReference type="InterPro" id="IPR058548">
    <property type="entry name" value="MlaB-like_STAS"/>
</dbReference>
<protein>
    <submittedName>
        <fullName evidence="2">STAS domain-containing protein</fullName>
    </submittedName>
</protein>
<feature type="domain" description="STAS" evidence="1">
    <location>
        <begin position="1"/>
        <end position="97"/>
    </location>
</feature>
<organism evidence="2 3">
    <name type="scientific">Azohydromonas caseinilytica</name>
    <dbReference type="NCBI Taxonomy" id="2728836"/>
    <lineage>
        <taxon>Bacteria</taxon>
        <taxon>Pseudomonadati</taxon>
        <taxon>Pseudomonadota</taxon>
        <taxon>Betaproteobacteria</taxon>
        <taxon>Burkholderiales</taxon>
        <taxon>Sphaerotilaceae</taxon>
        <taxon>Azohydromonas</taxon>
    </lineage>
</organism>
<gene>
    <name evidence="2" type="ORF">HHL10_00415</name>
</gene>